<gene>
    <name evidence="1" type="ORF">LXT12_10895</name>
</gene>
<protein>
    <recommendedName>
        <fullName evidence="3">DUF721 domain-containing protein</fullName>
    </recommendedName>
</protein>
<keyword evidence="2" id="KW-1185">Reference proteome</keyword>
<proteinExistence type="predicted"/>
<organism evidence="1 2">
    <name type="scientific">Pelomonas caseinilytica</name>
    <dbReference type="NCBI Taxonomy" id="2906763"/>
    <lineage>
        <taxon>Bacteria</taxon>
        <taxon>Pseudomonadati</taxon>
        <taxon>Pseudomonadota</taxon>
        <taxon>Betaproteobacteria</taxon>
        <taxon>Burkholderiales</taxon>
        <taxon>Sphaerotilaceae</taxon>
        <taxon>Roseateles</taxon>
    </lineage>
</organism>
<evidence type="ECO:0008006" key="3">
    <source>
        <dbReference type="Google" id="ProtNLM"/>
    </source>
</evidence>
<name>A0ABS8XGX6_9BURK</name>
<evidence type="ECO:0000313" key="1">
    <source>
        <dbReference type="EMBL" id="MCE4537756.1"/>
    </source>
</evidence>
<evidence type="ECO:0000313" key="2">
    <source>
        <dbReference type="Proteomes" id="UP001201463"/>
    </source>
</evidence>
<dbReference type="RefSeq" id="WP_233391921.1">
    <property type="nucleotide sequence ID" value="NZ_JAJTWT010000004.1"/>
</dbReference>
<sequence length="112" mass="11842">MSSAPRYLGPKVHRASVPSPTPVAEAMRAHEGLSQLGARLEASRRRLRIIAPALPGPLAASVQPGPLDEDGWSLLAANAAVAAKLRHLLPRLEALLAQAGLPGRIRVKLVQK</sequence>
<reference evidence="1 2" key="1">
    <citation type="submission" date="2021-12" db="EMBL/GenBank/DDBJ databases">
        <title>Genome seq of p7.</title>
        <authorList>
            <person name="Seo T."/>
        </authorList>
    </citation>
    <scope>NUCLEOTIDE SEQUENCE [LARGE SCALE GENOMIC DNA]</scope>
    <source>
        <strain evidence="1 2">P7</strain>
    </source>
</reference>
<dbReference type="Proteomes" id="UP001201463">
    <property type="component" value="Unassembled WGS sequence"/>
</dbReference>
<accession>A0ABS8XGX6</accession>
<comment type="caution">
    <text evidence="1">The sequence shown here is derived from an EMBL/GenBank/DDBJ whole genome shotgun (WGS) entry which is preliminary data.</text>
</comment>
<dbReference type="EMBL" id="JAJTWT010000004">
    <property type="protein sequence ID" value="MCE4537756.1"/>
    <property type="molecule type" value="Genomic_DNA"/>
</dbReference>